<dbReference type="Gene3D" id="3.30.530.20">
    <property type="match status" value="1"/>
</dbReference>
<accession>A0ABN7HJ06</accession>
<dbReference type="Pfam" id="PF08327">
    <property type="entry name" value="AHSA1"/>
    <property type="match status" value="1"/>
</dbReference>
<organism evidence="3 4">
    <name type="scientific">Paraburkholderia metrosideri</name>
    <dbReference type="NCBI Taxonomy" id="580937"/>
    <lineage>
        <taxon>Bacteria</taxon>
        <taxon>Pseudomonadati</taxon>
        <taxon>Pseudomonadota</taxon>
        <taxon>Betaproteobacteria</taxon>
        <taxon>Burkholderiales</taxon>
        <taxon>Burkholderiaceae</taxon>
        <taxon>Paraburkholderia</taxon>
    </lineage>
</organism>
<dbReference type="SUPFAM" id="SSF55961">
    <property type="entry name" value="Bet v1-like"/>
    <property type="match status" value="1"/>
</dbReference>
<evidence type="ECO:0000313" key="4">
    <source>
        <dbReference type="Proteomes" id="UP000598032"/>
    </source>
</evidence>
<evidence type="ECO:0000256" key="1">
    <source>
        <dbReference type="ARBA" id="ARBA00006817"/>
    </source>
</evidence>
<dbReference type="RefSeq" id="WP_201641252.1">
    <property type="nucleotide sequence ID" value="NZ_CAJHCP010000002.1"/>
</dbReference>
<proteinExistence type="inferred from homology"/>
<dbReference type="InterPro" id="IPR013538">
    <property type="entry name" value="ASHA1/2-like_C"/>
</dbReference>
<comment type="caution">
    <text evidence="3">The sequence shown here is derived from an EMBL/GenBank/DDBJ whole genome shotgun (WGS) entry which is preliminary data.</text>
</comment>
<feature type="domain" description="Activator of Hsp90 ATPase homologue 1/2-like C-terminal" evidence="2">
    <location>
        <begin position="13"/>
        <end position="140"/>
    </location>
</feature>
<evidence type="ECO:0000313" key="3">
    <source>
        <dbReference type="EMBL" id="CAD6518394.1"/>
    </source>
</evidence>
<comment type="similarity">
    <text evidence="1">Belongs to the AHA1 family.</text>
</comment>
<dbReference type="Proteomes" id="UP000598032">
    <property type="component" value="Unassembled WGS sequence"/>
</dbReference>
<dbReference type="EMBL" id="CAJHCP010000002">
    <property type="protein sequence ID" value="CAD6518394.1"/>
    <property type="molecule type" value="Genomic_DNA"/>
</dbReference>
<dbReference type="InterPro" id="IPR023393">
    <property type="entry name" value="START-like_dom_sf"/>
</dbReference>
<reference evidence="3 4" key="1">
    <citation type="submission" date="2020-10" db="EMBL/GenBank/DDBJ databases">
        <authorList>
            <person name="Peeters C."/>
        </authorList>
    </citation>
    <scope>NUCLEOTIDE SEQUENCE [LARGE SCALE GENOMIC DNA]</scope>
    <source>
        <strain evidence="3 4">LMG 28140</strain>
    </source>
</reference>
<sequence length="148" mass="17067">MEQPSLTIVRRFKASPARVYAAWTQPELIARWWGPDGGPVLDAEADLRVGGRFRVVLQTLDGEMHECRGEYREVEVDRKLVFTWHWVTLPERRSLVTIRFRPVEEGTEMSFTHAQFFDEATRDDHQKGWGGAFEKLEGLFAETESAGE</sequence>
<dbReference type="CDD" id="cd07814">
    <property type="entry name" value="SRPBCC_CalC_Aha1-like"/>
    <property type="match status" value="1"/>
</dbReference>
<gene>
    <name evidence="3" type="ORF">LMG28140_01087</name>
</gene>
<evidence type="ECO:0000259" key="2">
    <source>
        <dbReference type="Pfam" id="PF08327"/>
    </source>
</evidence>
<name>A0ABN7HJ06_9BURK</name>
<protein>
    <recommendedName>
        <fullName evidence="2">Activator of Hsp90 ATPase homologue 1/2-like C-terminal domain-containing protein</fullName>
    </recommendedName>
</protein>
<keyword evidence="4" id="KW-1185">Reference proteome</keyword>